<reference evidence="2 3" key="1">
    <citation type="journal article" date="2014" name="PLoS Genet.">
        <title>Phylogenetically driven sequencing of extremely halophilic archaea reveals strategies for static and dynamic osmo-response.</title>
        <authorList>
            <person name="Becker E.A."/>
            <person name="Seitzer P.M."/>
            <person name="Tritt A."/>
            <person name="Larsen D."/>
            <person name="Krusor M."/>
            <person name="Yao A.I."/>
            <person name="Wu D."/>
            <person name="Madern D."/>
            <person name="Eisen J.A."/>
            <person name="Darling A.E."/>
            <person name="Facciotti M.T."/>
        </authorList>
    </citation>
    <scope>NUCLEOTIDE SEQUENCE [LARGE SCALE GENOMIC DNA]</scope>
    <source>
        <strain evidence="2 3">JCM 13560</strain>
    </source>
</reference>
<sequence>MADNKDGREKQADDDARRQRERDIDAELARGDEPEPPIPDSELEAFEAALESLSFPETGAGIVAAVGDREIASDSGTHTVADLIPDADVETFESPAAVRKRVQRPTAAGALKRIAEAVAELPNEELGRSQRDAFERTFLELAAIDAVDYDQGIRVVADWTVDQIREREVVPGSREIRRRAATYCRDNGYEVSNDEWLGI</sequence>
<proteinExistence type="predicted"/>
<feature type="region of interest" description="Disordered" evidence="1">
    <location>
        <begin position="1"/>
        <end position="40"/>
    </location>
</feature>
<comment type="caution">
    <text evidence="2">The sequence shown here is derived from an EMBL/GenBank/DDBJ whole genome shotgun (WGS) entry which is preliminary data.</text>
</comment>
<dbReference type="Proteomes" id="UP000011575">
    <property type="component" value="Unassembled WGS sequence"/>
</dbReference>
<name>M0PIW6_9EURY</name>
<keyword evidence="3" id="KW-1185">Reference proteome</keyword>
<evidence type="ECO:0000313" key="3">
    <source>
        <dbReference type="Proteomes" id="UP000011575"/>
    </source>
</evidence>
<accession>M0PIW6</accession>
<gene>
    <name evidence="2" type="ORF">C461_01951</name>
</gene>
<dbReference type="PATRIC" id="fig|1230454.4.peg.405"/>
<dbReference type="RefSeq" id="WP_007998165.1">
    <property type="nucleotide sequence ID" value="NZ_AOJI01000012.1"/>
</dbReference>
<feature type="compositionally biased region" description="Basic and acidic residues" evidence="1">
    <location>
        <begin position="1"/>
        <end position="33"/>
    </location>
</feature>
<dbReference type="InterPro" id="IPR043899">
    <property type="entry name" value="DUF5789"/>
</dbReference>
<evidence type="ECO:0000313" key="2">
    <source>
        <dbReference type="EMBL" id="EMA69883.1"/>
    </source>
</evidence>
<dbReference type="STRING" id="1230454.C461_01951"/>
<dbReference type="Pfam" id="PF19102">
    <property type="entry name" value="DUF5789"/>
    <property type="match status" value="1"/>
</dbReference>
<evidence type="ECO:0000256" key="1">
    <source>
        <dbReference type="SAM" id="MobiDB-lite"/>
    </source>
</evidence>
<dbReference type="AlphaFoldDB" id="M0PIW6"/>
<organism evidence="2 3">
    <name type="scientific">Halorubrum aidingense JCM 13560</name>
    <dbReference type="NCBI Taxonomy" id="1230454"/>
    <lineage>
        <taxon>Archaea</taxon>
        <taxon>Methanobacteriati</taxon>
        <taxon>Methanobacteriota</taxon>
        <taxon>Stenosarchaea group</taxon>
        <taxon>Halobacteria</taxon>
        <taxon>Halobacteriales</taxon>
        <taxon>Haloferacaceae</taxon>
        <taxon>Halorubrum</taxon>
    </lineage>
</organism>
<protein>
    <submittedName>
        <fullName evidence="2">Uncharacterized protein</fullName>
    </submittedName>
</protein>
<dbReference type="EMBL" id="AOJI01000012">
    <property type="protein sequence ID" value="EMA69883.1"/>
    <property type="molecule type" value="Genomic_DNA"/>
</dbReference>
<dbReference type="OrthoDB" id="197849at2157"/>